<dbReference type="Proteomes" id="UP000297706">
    <property type="component" value="Unassembled WGS sequence"/>
</dbReference>
<keyword evidence="5" id="KW-0597">Phosphoprotein</keyword>
<evidence type="ECO:0000256" key="3">
    <source>
        <dbReference type="ARBA" id="ARBA00023015"/>
    </source>
</evidence>
<dbReference type="OrthoDB" id="5288224at2"/>
<keyword evidence="2" id="KW-0067">ATP-binding</keyword>
<dbReference type="GO" id="GO:0005524">
    <property type="term" value="F:ATP binding"/>
    <property type="evidence" value="ECO:0007669"/>
    <property type="project" value="UniProtKB-KW"/>
</dbReference>
<dbReference type="SMART" id="SM00382">
    <property type="entry name" value="AAA"/>
    <property type="match status" value="1"/>
</dbReference>
<proteinExistence type="predicted"/>
<dbReference type="InterPro" id="IPR058031">
    <property type="entry name" value="AAA_lid_NorR"/>
</dbReference>
<dbReference type="PROSITE" id="PS50045">
    <property type="entry name" value="SIGMA54_INTERACT_4"/>
    <property type="match status" value="1"/>
</dbReference>
<evidence type="ECO:0000313" key="9">
    <source>
        <dbReference type="Proteomes" id="UP000297706"/>
    </source>
</evidence>
<dbReference type="Pfam" id="PF25601">
    <property type="entry name" value="AAA_lid_14"/>
    <property type="match status" value="1"/>
</dbReference>
<evidence type="ECO:0000259" key="6">
    <source>
        <dbReference type="PROSITE" id="PS50045"/>
    </source>
</evidence>
<dbReference type="InterPro" id="IPR002197">
    <property type="entry name" value="HTH_Fis"/>
</dbReference>
<gene>
    <name evidence="8" type="ORF">C3Y98_02170</name>
</gene>
<name>A0A4Y9VV08_9PROT</name>
<dbReference type="GO" id="GO:0000160">
    <property type="term" value="P:phosphorelay signal transduction system"/>
    <property type="evidence" value="ECO:0007669"/>
    <property type="project" value="InterPro"/>
</dbReference>
<evidence type="ECO:0000256" key="5">
    <source>
        <dbReference type="PROSITE-ProRule" id="PRU00169"/>
    </source>
</evidence>
<keyword evidence="9" id="KW-1185">Reference proteome</keyword>
<dbReference type="SUPFAM" id="SSF52172">
    <property type="entry name" value="CheY-like"/>
    <property type="match status" value="1"/>
</dbReference>
<reference evidence="8 9" key="1">
    <citation type="submission" date="2018-02" db="EMBL/GenBank/DDBJ databases">
        <title>A novel lanthanide dependent methylotroph, Methylotenera sp. La3113.</title>
        <authorList>
            <person name="Lv H."/>
            <person name="Tani A."/>
        </authorList>
    </citation>
    <scope>NUCLEOTIDE SEQUENCE [LARGE SCALE GENOMIC DNA]</scope>
    <source>
        <strain evidence="8 9">La3113</strain>
    </source>
</reference>
<dbReference type="RefSeq" id="WP_135276482.1">
    <property type="nucleotide sequence ID" value="NZ_PQVH01000002.1"/>
</dbReference>
<dbReference type="PANTHER" id="PTHR32071">
    <property type="entry name" value="TRANSCRIPTIONAL REGULATORY PROTEIN"/>
    <property type="match status" value="1"/>
</dbReference>
<dbReference type="Pfam" id="PF00072">
    <property type="entry name" value="Response_reg"/>
    <property type="match status" value="1"/>
</dbReference>
<dbReference type="InterPro" id="IPR027417">
    <property type="entry name" value="P-loop_NTPase"/>
</dbReference>
<dbReference type="InterPro" id="IPR009057">
    <property type="entry name" value="Homeodomain-like_sf"/>
</dbReference>
<dbReference type="InterPro" id="IPR011006">
    <property type="entry name" value="CheY-like_superfamily"/>
</dbReference>
<dbReference type="AlphaFoldDB" id="A0A4Y9VV08"/>
<evidence type="ECO:0000259" key="7">
    <source>
        <dbReference type="PROSITE" id="PS50110"/>
    </source>
</evidence>
<dbReference type="PANTHER" id="PTHR32071:SF57">
    <property type="entry name" value="C4-DICARBOXYLATE TRANSPORT TRANSCRIPTIONAL REGULATORY PROTEIN DCTD"/>
    <property type="match status" value="1"/>
</dbReference>
<dbReference type="Pfam" id="PF00158">
    <property type="entry name" value="Sigma54_activat"/>
    <property type="match status" value="1"/>
</dbReference>
<dbReference type="InterPro" id="IPR025944">
    <property type="entry name" value="Sigma_54_int_dom_CS"/>
</dbReference>
<protein>
    <submittedName>
        <fullName evidence="8">Sigma-54-dependent Fis family transcriptional regulator</fullName>
    </submittedName>
</protein>
<dbReference type="Pfam" id="PF02954">
    <property type="entry name" value="HTH_8"/>
    <property type="match status" value="1"/>
</dbReference>
<dbReference type="GO" id="GO:0043565">
    <property type="term" value="F:sequence-specific DNA binding"/>
    <property type="evidence" value="ECO:0007669"/>
    <property type="project" value="InterPro"/>
</dbReference>
<keyword evidence="4" id="KW-0804">Transcription</keyword>
<feature type="modified residue" description="4-aspartylphosphate" evidence="5">
    <location>
        <position position="69"/>
    </location>
</feature>
<dbReference type="Gene3D" id="3.40.50.2300">
    <property type="match status" value="1"/>
</dbReference>
<dbReference type="Gene3D" id="3.40.50.300">
    <property type="entry name" value="P-loop containing nucleotide triphosphate hydrolases"/>
    <property type="match status" value="1"/>
</dbReference>
<evidence type="ECO:0000256" key="4">
    <source>
        <dbReference type="ARBA" id="ARBA00023163"/>
    </source>
</evidence>
<keyword evidence="1" id="KW-0547">Nucleotide-binding</keyword>
<dbReference type="CDD" id="cd00009">
    <property type="entry name" value="AAA"/>
    <property type="match status" value="1"/>
</dbReference>
<dbReference type="FunFam" id="3.40.50.300:FF:000006">
    <property type="entry name" value="DNA-binding transcriptional regulator NtrC"/>
    <property type="match status" value="1"/>
</dbReference>
<dbReference type="GO" id="GO:0006355">
    <property type="term" value="P:regulation of DNA-templated transcription"/>
    <property type="evidence" value="ECO:0007669"/>
    <property type="project" value="InterPro"/>
</dbReference>
<evidence type="ECO:0000313" key="8">
    <source>
        <dbReference type="EMBL" id="TFW73174.1"/>
    </source>
</evidence>
<feature type="domain" description="Response regulatory" evidence="7">
    <location>
        <begin position="20"/>
        <end position="132"/>
    </location>
</feature>
<dbReference type="Gene3D" id="1.10.10.60">
    <property type="entry name" value="Homeodomain-like"/>
    <property type="match status" value="1"/>
</dbReference>
<dbReference type="EMBL" id="PQVH01000002">
    <property type="protein sequence ID" value="TFW73174.1"/>
    <property type="molecule type" value="Genomic_DNA"/>
</dbReference>
<dbReference type="PROSITE" id="PS50110">
    <property type="entry name" value="RESPONSE_REGULATORY"/>
    <property type="match status" value="1"/>
</dbReference>
<evidence type="ECO:0000256" key="2">
    <source>
        <dbReference type="ARBA" id="ARBA00022840"/>
    </source>
</evidence>
<dbReference type="InterPro" id="IPR002078">
    <property type="entry name" value="Sigma_54_int"/>
</dbReference>
<organism evidence="8 9">
    <name type="scientific">Methylotenera oryzisoli</name>
    <dbReference type="NCBI Taxonomy" id="2080758"/>
    <lineage>
        <taxon>Bacteria</taxon>
        <taxon>Pseudomonadati</taxon>
        <taxon>Pseudomonadota</taxon>
        <taxon>Betaproteobacteria</taxon>
        <taxon>Nitrosomonadales</taxon>
        <taxon>Methylophilaceae</taxon>
        <taxon>Methylotenera</taxon>
    </lineage>
</organism>
<dbReference type="InterPro" id="IPR003593">
    <property type="entry name" value="AAA+_ATPase"/>
</dbReference>
<dbReference type="Gene3D" id="1.10.8.60">
    <property type="match status" value="1"/>
</dbReference>
<comment type="caution">
    <text evidence="8">The sequence shown here is derived from an EMBL/GenBank/DDBJ whole genome shotgun (WGS) entry which is preliminary data.</text>
</comment>
<evidence type="ECO:0000256" key="1">
    <source>
        <dbReference type="ARBA" id="ARBA00022741"/>
    </source>
</evidence>
<dbReference type="SUPFAM" id="SSF46689">
    <property type="entry name" value="Homeodomain-like"/>
    <property type="match status" value="1"/>
</dbReference>
<dbReference type="SUPFAM" id="SSF52540">
    <property type="entry name" value="P-loop containing nucleoside triphosphate hydrolases"/>
    <property type="match status" value="1"/>
</dbReference>
<accession>A0A4Y9VV08</accession>
<dbReference type="SMART" id="SM00448">
    <property type="entry name" value="REC"/>
    <property type="match status" value="1"/>
</dbReference>
<dbReference type="PRINTS" id="PR01590">
    <property type="entry name" value="HTHFIS"/>
</dbReference>
<sequence length="471" mass="52046">MQLGHLGINDNLITGKQQSKVLIVEDEALFARAVVRRLQKSGYECAHVESLQDARNIVRQFTPDVVLLDMRLPDGNGLDLLPEFVAKGAVVIVMTAHGEISDAVNAMKQGAVDYLKKPIDLEELLLSIQKAETAANQSKSLDYSRQRNAHASEGVELLGDSPAMQNVKMQITRIAQLVSNDSVPPTVLIGGETGTGKDVAARLLHLSCANSEKPFVQVDCASLPAELMESELFGHEKGAFTGAVGARPGLIEAAEDGTLFLDEIGELPLALQAKLLNVLERRVVRRIGSTKERAVPARFVAATNRNLHEMSQSGRFRQDLYYRLNMMSISMPPLRDRGQDIMLLAQHFAAQTARRYGLTSPHFTREAISTVQAYRWPGNVRELKHQVTRAMLLCHNGELTDIDLALPNTRPAEPLPLMSLDSHQSALDAAERAILLQVLTETKFNVSEAARKLGITRMTMRYRMDKHQIKP</sequence>
<keyword evidence="3" id="KW-0805">Transcription regulation</keyword>
<dbReference type="InterPro" id="IPR001789">
    <property type="entry name" value="Sig_transdc_resp-reg_receiver"/>
</dbReference>
<feature type="domain" description="Sigma-54 factor interaction" evidence="6">
    <location>
        <begin position="157"/>
        <end position="392"/>
    </location>
</feature>
<dbReference type="PROSITE" id="PS00688">
    <property type="entry name" value="SIGMA54_INTERACT_3"/>
    <property type="match status" value="1"/>
</dbReference>